<name>A0A3N4LRL3_9PEZI</name>
<dbReference type="SMART" id="SM00333">
    <property type="entry name" value="TUDOR"/>
    <property type="match status" value="1"/>
</dbReference>
<evidence type="ECO:0000256" key="7">
    <source>
        <dbReference type="PIRNR" id="PIRNR017179"/>
    </source>
</evidence>
<dbReference type="FunFam" id="2.40.50.90:FF:000019">
    <property type="entry name" value="Transcription factor (Snd1/p100), putative"/>
    <property type="match status" value="1"/>
</dbReference>
<keyword evidence="6" id="KW-0677">Repeat</keyword>
<dbReference type="InParanoid" id="A0A3N4LRL3"/>
<dbReference type="FunFam" id="2.40.50.90:FF:000010">
    <property type="entry name" value="Ribonuclease"/>
    <property type="match status" value="1"/>
</dbReference>
<dbReference type="GO" id="GO:0031047">
    <property type="term" value="P:regulatory ncRNA-mediated gene silencing"/>
    <property type="evidence" value="ECO:0007669"/>
    <property type="project" value="UniProtKB-UniRule"/>
</dbReference>
<dbReference type="PROSITE" id="PS50830">
    <property type="entry name" value="TNASE_3"/>
    <property type="match status" value="4"/>
</dbReference>
<evidence type="ECO:0000313" key="12">
    <source>
        <dbReference type="Proteomes" id="UP000267821"/>
    </source>
</evidence>
<dbReference type="SUPFAM" id="SSF50199">
    <property type="entry name" value="Staphylococcal nuclease"/>
    <property type="match status" value="5"/>
</dbReference>
<feature type="domain" description="Tudor" evidence="9">
    <location>
        <begin position="706"/>
        <end position="766"/>
    </location>
</feature>
<evidence type="ECO:0000256" key="4">
    <source>
        <dbReference type="ARBA" id="ARBA00022490"/>
    </source>
</evidence>
<dbReference type="Proteomes" id="UP000267821">
    <property type="component" value="Unassembled WGS sequence"/>
</dbReference>
<evidence type="ECO:0000256" key="3">
    <source>
        <dbReference type="ARBA" id="ARBA00014651"/>
    </source>
</evidence>
<evidence type="ECO:0000259" key="10">
    <source>
        <dbReference type="PROSITE" id="PS50830"/>
    </source>
</evidence>
<feature type="domain" description="TNase-like" evidence="10">
    <location>
        <begin position="174"/>
        <end position="309"/>
    </location>
</feature>
<dbReference type="CDD" id="cd00175">
    <property type="entry name" value="SNc"/>
    <property type="match status" value="1"/>
</dbReference>
<sequence length="891" mass="98818">MSANIAIVKSAVSGDSVVLLSTMTPPPGEPPLEKTLSFAFVSAPRLKREGDEPYAFQSREHLRKLIVGKEVQFGVLHTVPSGSSQRDYGLITLPTGESVIEQMVSEGLVKVREEAGGRDEGEDIEILIEKLKILQNQAMLEGKGRWSTVDDGRIETGDGPLADPAAFLEQWKGKRVEAVIERIISGDRVAVRLLLEPKSHRQVVVLIAGIRCPRSDGNEAGEEFGEEAKSFSEFRLLQRTVHVELLDLTPQNQLIGIISHAKGNIAEHLLLEGLARCNDFHSTILGARMARLRAAEQRAKDERLKMWKGHVVKKLDNTNSFDAVVSRIIWADQLIIRNKAGQEKKVSLSSVRGPKNTDPKQSPWQAEAKEFLRRKIIGKHVRVAIDGKRPASEGYEEREMATVMFGDKNIALGLVEAGLASVIRHRRDDEDRSPIYDELLAADEQAQASSVGMYSNKAPATAKITEASESLQKAKTYLSFLQRQKRIPAVVDYCAAGSRFKVIIPRENARITFILGGIRAPKTARNANETSEPFGQEALDFVSKKVMQRDVEIDVENIDRVGGFIGTMFIGRENVAKLLVVEGLASVHAYSAGQSPHGSDLFAAEKLAQDAKKGMWHNYDPSQEASQEASLDTLTISTPPNGASTTPQEKRKDYKDVLVTHVDPETCALKLHVLTGDLGPSPLESFMAEFRTYHASSANAIPLQNLPRNGEYVAAKFTEDNTFYRARVRAVDREAKTCEVVYIDYGNSERIPLTRLRALAPQHHPTTGKLKAQAQDAVFSFVEFSKNKEYLGDAVHFVQDMTGGDRPLVANVDWIDEKEGGVWYVTLYDPKESKSAEASLNADIVREGMAIAGRKERGFEKAWPEVIKTVREKEDEAKKERLGMWEYGGEY</sequence>
<dbReference type="GO" id="GO:0003723">
    <property type="term" value="F:RNA binding"/>
    <property type="evidence" value="ECO:0007669"/>
    <property type="project" value="UniProtKB-UniRule"/>
</dbReference>
<dbReference type="PANTHER" id="PTHR12302:SF2">
    <property type="entry name" value="STAPHYLOCOCCAL NUCLEASE DOMAIN-CONTAINING PROTEIN 1"/>
    <property type="match status" value="1"/>
</dbReference>
<evidence type="ECO:0000313" key="11">
    <source>
        <dbReference type="EMBL" id="RPB24328.1"/>
    </source>
</evidence>
<evidence type="ECO:0000256" key="1">
    <source>
        <dbReference type="ARBA" id="ARBA00004496"/>
    </source>
</evidence>
<keyword evidence="12" id="KW-1185">Reference proteome</keyword>
<dbReference type="InterPro" id="IPR002999">
    <property type="entry name" value="Tudor"/>
</dbReference>
<dbReference type="GO" id="GO:0005634">
    <property type="term" value="C:nucleus"/>
    <property type="evidence" value="ECO:0007669"/>
    <property type="project" value="TreeGrafter"/>
</dbReference>
<evidence type="ECO:0000256" key="8">
    <source>
        <dbReference type="SAM" id="MobiDB-lite"/>
    </source>
</evidence>
<evidence type="ECO:0000256" key="5">
    <source>
        <dbReference type="ARBA" id="ARBA00022553"/>
    </source>
</evidence>
<dbReference type="Pfam" id="PF00567">
    <property type="entry name" value="TUDOR"/>
    <property type="match status" value="1"/>
</dbReference>
<reference evidence="11 12" key="1">
    <citation type="journal article" date="2018" name="Nat. Ecol. Evol.">
        <title>Pezizomycetes genomes reveal the molecular basis of ectomycorrhizal truffle lifestyle.</title>
        <authorList>
            <person name="Murat C."/>
            <person name="Payen T."/>
            <person name="Noel B."/>
            <person name="Kuo A."/>
            <person name="Morin E."/>
            <person name="Chen J."/>
            <person name="Kohler A."/>
            <person name="Krizsan K."/>
            <person name="Balestrini R."/>
            <person name="Da Silva C."/>
            <person name="Montanini B."/>
            <person name="Hainaut M."/>
            <person name="Levati E."/>
            <person name="Barry K.W."/>
            <person name="Belfiori B."/>
            <person name="Cichocki N."/>
            <person name="Clum A."/>
            <person name="Dockter R.B."/>
            <person name="Fauchery L."/>
            <person name="Guy J."/>
            <person name="Iotti M."/>
            <person name="Le Tacon F."/>
            <person name="Lindquist E.A."/>
            <person name="Lipzen A."/>
            <person name="Malagnac F."/>
            <person name="Mello A."/>
            <person name="Molinier V."/>
            <person name="Miyauchi S."/>
            <person name="Poulain J."/>
            <person name="Riccioni C."/>
            <person name="Rubini A."/>
            <person name="Sitrit Y."/>
            <person name="Splivallo R."/>
            <person name="Traeger S."/>
            <person name="Wang M."/>
            <person name="Zifcakova L."/>
            <person name="Wipf D."/>
            <person name="Zambonelli A."/>
            <person name="Paolocci F."/>
            <person name="Nowrousian M."/>
            <person name="Ottonello S."/>
            <person name="Baldrian P."/>
            <person name="Spatafora J.W."/>
            <person name="Henrissat B."/>
            <person name="Nagy L.G."/>
            <person name="Aury J.M."/>
            <person name="Wincker P."/>
            <person name="Grigoriev I.V."/>
            <person name="Bonfante P."/>
            <person name="Martin F.M."/>
        </authorList>
    </citation>
    <scope>NUCLEOTIDE SEQUENCE [LARGE SCALE GENOMIC DNA]</scope>
    <source>
        <strain evidence="11 12">ATCC MYA-4762</strain>
    </source>
</reference>
<feature type="domain" description="TNase-like" evidence="10">
    <location>
        <begin position="485"/>
        <end position="618"/>
    </location>
</feature>
<dbReference type="FunFam" id="2.30.30.140:FF:000018">
    <property type="entry name" value="Serine/threonine-protein kinase 31"/>
    <property type="match status" value="1"/>
</dbReference>
<keyword evidence="4 7" id="KW-0963">Cytoplasm</keyword>
<dbReference type="PANTHER" id="PTHR12302">
    <property type="entry name" value="EBNA2 BINDING PROTEIN P100"/>
    <property type="match status" value="1"/>
</dbReference>
<dbReference type="FunFam" id="2.40.50.90:FF:000001">
    <property type="entry name" value="Staphylococcal nuclease domain-containing protein"/>
    <property type="match status" value="1"/>
</dbReference>
<feature type="compositionally biased region" description="Polar residues" evidence="8">
    <location>
        <begin position="620"/>
        <end position="647"/>
    </location>
</feature>
<dbReference type="STRING" id="1051890.A0A3N4LRL3"/>
<dbReference type="GO" id="GO:0031332">
    <property type="term" value="C:RNAi effector complex"/>
    <property type="evidence" value="ECO:0007669"/>
    <property type="project" value="InterPro"/>
</dbReference>
<dbReference type="SMART" id="SM00318">
    <property type="entry name" value="SNc"/>
    <property type="match status" value="4"/>
</dbReference>
<dbReference type="PIRSF" id="PIRSF017179">
    <property type="entry name" value="RISC-Tudor-SN"/>
    <property type="match status" value="1"/>
</dbReference>
<dbReference type="InterPro" id="IPR016685">
    <property type="entry name" value="Silence_cplx_Nase-comp_TudorSN"/>
</dbReference>
<dbReference type="OrthoDB" id="10023235at2759"/>
<dbReference type="EMBL" id="ML121542">
    <property type="protein sequence ID" value="RPB24328.1"/>
    <property type="molecule type" value="Genomic_DNA"/>
</dbReference>
<dbReference type="GO" id="GO:0004518">
    <property type="term" value="F:nuclease activity"/>
    <property type="evidence" value="ECO:0007669"/>
    <property type="project" value="TreeGrafter"/>
</dbReference>
<dbReference type="InterPro" id="IPR016071">
    <property type="entry name" value="Staphylococal_nuclease_OB-fold"/>
</dbReference>
<dbReference type="Gene3D" id="2.40.50.90">
    <property type="match status" value="5"/>
</dbReference>
<gene>
    <name evidence="11" type="ORF">L211DRAFT_785307</name>
</gene>
<keyword evidence="5" id="KW-0597">Phosphoprotein</keyword>
<dbReference type="Gene3D" id="2.30.30.140">
    <property type="match status" value="1"/>
</dbReference>
<feature type="domain" description="TNase-like" evidence="10">
    <location>
        <begin position="2"/>
        <end position="148"/>
    </location>
</feature>
<feature type="region of interest" description="Disordered" evidence="8">
    <location>
        <begin position="617"/>
        <end position="651"/>
    </location>
</feature>
<protein>
    <recommendedName>
        <fullName evidence="2">Probable endonuclease LCL3</fullName>
    </recommendedName>
    <alternativeName>
        <fullName evidence="3">Probable endonuclease lcl3</fullName>
    </alternativeName>
</protein>
<organism evidence="11 12">
    <name type="scientific">Terfezia boudieri ATCC MYA-4762</name>
    <dbReference type="NCBI Taxonomy" id="1051890"/>
    <lineage>
        <taxon>Eukaryota</taxon>
        <taxon>Fungi</taxon>
        <taxon>Dikarya</taxon>
        <taxon>Ascomycota</taxon>
        <taxon>Pezizomycotina</taxon>
        <taxon>Pezizomycetes</taxon>
        <taxon>Pezizales</taxon>
        <taxon>Pezizaceae</taxon>
        <taxon>Terfezia</taxon>
    </lineage>
</organism>
<evidence type="ECO:0000259" key="9">
    <source>
        <dbReference type="PROSITE" id="PS50304"/>
    </source>
</evidence>
<proteinExistence type="predicted"/>
<feature type="domain" description="TNase-like" evidence="10">
    <location>
        <begin position="319"/>
        <end position="456"/>
    </location>
</feature>
<accession>A0A3N4LRL3</accession>
<dbReference type="PROSITE" id="PS50304">
    <property type="entry name" value="TUDOR"/>
    <property type="match status" value="1"/>
</dbReference>
<dbReference type="GO" id="GO:0006402">
    <property type="term" value="P:mRNA catabolic process"/>
    <property type="evidence" value="ECO:0007669"/>
    <property type="project" value="UniProtKB-UniRule"/>
</dbReference>
<dbReference type="InterPro" id="IPR035437">
    <property type="entry name" value="SNase_OB-fold_sf"/>
</dbReference>
<evidence type="ECO:0000256" key="6">
    <source>
        <dbReference type="ARBA" id="ARBA00022737"/>
    </source>
</evidence>
<dbReference type="GO" id="GO:0005829">
    <property type="term" value="C:cytosol"/>
    <property type="evidence" value="ECO:0007669"/>
    <property type="project" value="UniProtKB-UniRule"/>
</dbReference>
<dbReference type="AlphaFoldDB" id="A0A3N4LRL3"/>
<evidence type="ECO:0000256" key="2">
    <source>
        <dbReference type="ARBA" id="ARBA00013404"/>
    </source>
</evidence>
<comment type="subcellular location">
    <subcellularLocation>
        <location evidence="1 7">Cytoplasm</location>
    </subcellularLocation>
</comment>
<dbReference type="Pfam" id="PF00565">
    <property type="entry name" value="SNase"/>
    <property type="match status" value="4"/>
</dbReference>
<dbReference type="SUPFAM" id="SSF63748">
    <property type="entry name" value="Tudor/PWWP/MBT"/>
    <property type="match status" value="1"/>
</dbReference>